<dbReference type="EMBL" id="CP002364">
    <property type="protein sequence ID" value="ADW16920.1"/>
    <property type="molecule type" value="Genomic_DNA"/>
</dbReference>
<dbReference type="InterPro" id="IPR037291">
    <property type="entry name" value="DUF4139"/>
</dbReference>
<dbReference type="KEGG" id="dpr:Despr_0745"/>
<organism evidence="3 4">
    <name type="scientific">Desulfobulbus propionicus (strain ATCC 33891 / DSM 2032 / VKM B-1956 / 1pr3)</name>
    <dbReference type="NCBI Taxonomy" id="577650"/>
    <lineage>
        <taxon>Bacteria</taxon>
        <taxon>Pseudomonadati</taxon>
        <taxon>Thermodesulfobacteriota</taxon>
        <taxon>Desulfobulbia</taxon>
        <taxon>Desulfobulbales</taxon>
        <taxon>Desulfobulbaceae</taxon>
        <taxon>Desulfobulbus</taxon>
    </lineage>
</organism>
<reference evidence="3 4" key="1">
    <citation type="journal article" date="2011" name="Stand. Genomic Sci.">
        <title>Complete genome sequence of Desulfobulbus propionicus type strain (1pr3).</title>
        <authorList>
            <person name="Pagani I."/>
            <person name="Lapidus A."/>
            <person name="Nolan M."/>
            <person name="Lucas S."/>
            <person name="Hammon N."/>
            <person name="Deshpande S."/>
            <person name="Cheng J.F."/>
            <person name="Chertkov O."/>
            <person name="Davenport K."/>
            <person name="Tapia R."/>
            <person name="Han C."/>
            <person name="Goodwin L."/>
            <person name="Pitluck S."/>
            <person name="Liolios K."/>
            <person name="Mavromatis K."/>
            <person name="Ivanova N."/>
            <person name="Mikhailova N."/>
            <person name="Pati A."/>
            <person name="Chen A."/>
            <person name="Palaniappan K."/>
            <person name="Land M."/>
            <person name="Hauser L."/>
            <person name="Chang Y.J."/>
            <person name="Jeffries C.D."/>
            <person name="Detter J.C."/>
            <person name="Brambilla E."/>
            <person name="Kannan K.P."/>
            <person name="Djao O.D."/>
            <person name="Rohde M."/>
            <person name="Pukall R."/>
            <person name="Spring S."/>
            <person name="Goker M."/>
            <person name="Sikorski J."/>
            <person name="Woyke T."/>
            <person name="Bristow J."/>
            <person name="Eisen J.A."/>
            <person name="Markowitz V."/>
            <person name="Hugenholtz P."/>
            <person name="Kyrpides N.C."/>
            <person name="Klenk H.P."/>
        </authorList>
    </citation>
    <scope>NUCLEOTIDE SEQUENCE [LARGE SCALE GENOMIC DNA]</scope>
    <source>
        <strain evidence="4">ATCC 33891 / DSM 2032 / 1pr3</strain>
    </source>
</reference>
<sequence>MKHLVFSVATLLLCASQGLALAAPEITVSAQDQQAVSVTIYNKNLALVKDRRHVVIPQGVHTLAFREVSARIKPETVLLHSGDLRILEQNFEYDLLTPHSLLHKYVGREVSLVKRHPATGEDQMVPAKVLSAGDGVVLQVGDRIETEAVGRLVYPDVPANLRDRPTLTMLVDSTTPGEREAELSYLTGGLSWQADYVAELNAADSQLNLSGWVTLTNESGARYPRARLQLVAGDVNVVQRDIEARAMTKDALPMAMAPAPQAMTEEALFDYHLYSLDRPTDIGEKQKKQVALLQADGVACRKEYLLAGHDYYYTAQAGEIGRKMKVGVFIELINDTASGLGMPIPGGIVRVYKKDGSGFLQFVGEDKVDHTPEKETLRLHLGDAFDVTADKRQTDFKKIEGGGRYNYAFESAYSLQLNNAKDEQVTVKVREPMPGDWRILDESLPHRKESANTASWQVTVPPKGKTALTYRVRITY</sequence>
<protein>
    <recommendedName>
        <fullName evidence="2">DUF4139 domain-containing protein</fullName>
    </recommendedName>
</protein>
<dbReference type="PANTHER" id="PTHR38075">
    <property type="entry name" value="DUF4139 DOMAIN-CONTAINING PROTEIN"/>
    <property type="match status" value="1"/>
</dbReference>
<feature type="domain" description="DUF4139" evidence="2">
    <location>
        <begin position="182"/>
        <end position="476"/>
    </location>
</feature>
<name>A0A7U3YK86_DESPD</name>
<keyword evidence="4" id="KW-1185">Reference proteome</keyword>
<proteinExistence type="predicted"/>
<evidence type="ECO:0000259" key="2">
    <source>
        <dbReference type="Pfam" id="PF13598"/>
    </source>
</evidence>
<feature type="chain" id="PRO_5030700655" description="DUF4139 domain-containing protein" evidence="1">
    <location>
        <begin position="23"/>
        <end position="476"/>
    </location>
</feature>
<keyword evidence="1" id="KW-0732">Signal</keyword>
<evidence type="ECO:0000313" key="3">
    <source>
        <dbReference type="EMBL" id="ADW16920.1"/>
    </source>
</evidence>
<dbReference type="Proteomes" id="UP000006365">
    <property type="component" value="Chromosome"/>
</dbReference>
<dbReference type="PANTHER" id="PTHR38075:SF1">
    <property type="entry name" value="DUF4139 DOMAIN-CONTAINING PROTEIN"/>
    <property type="match status" value="1"/>
</dbReference>
<accession>A0A7U3YK86</accession>
<dbReference type="RefSeq" id="WP_015723465.1">
    <property type="nucleotide sequence ID" value="NC_014972.1"/>
</dbReference>
<evidence type="ECO:0000256" key="1">
    <source>
        <dbReference type="SAM" id="SignalP"/>
    </source>
</evidence>
<dbReference type="AlphaFoldDB" id="A0A7U3YK86"/>
<dbReference type="Pfam" id="PF13598">
    <property type="entry name" value="DUF4139"/>
    <property type="match status" value="1"/>
</dbReference>
<feature type="signal peptide" evidence="1">
    <location>
        <begin position="1"/>
        <end position="22"/>
    </location>
</feature>
<gene>
    <name evidence="3" type="ordered locus">Despr_0745</name>
</gene>
<evidence type="ECO:0000313" key="4">
    <source>
        <dbReference type="Proteomes" id="UP000006365"/>
    </source>
</evidence>